<evidence type="ECO:0000313" key="5">
    <source>
        <dbReference type="EMBL" id="KAF1754686.1"/>
    </source>
</evidence>
<dbReference type="Pfam" id="PF00337">
    <property type="entry name" value="Gal-bind_lectin"/>
    <property type="match status" value="1"/>
</dbReference>
<dbReference type="KEGG" id="crq:GCK72_021250"/>
<keyword evidence="3" id="KW-0732">Signal</keyword>
<reference evidence="5 6" key="1">
    <citation type="submission" date="2019-12" db="EMBL/GenBank/DDBJ databases">
        <title>Chromosome-level assembly of the Caenorhabditis remanei genome.</title>
        <authorList>
            <person name="Teterina A.A."/>
            <person name="Willis J.H."/>
            <person name="Phillips P.C."/>
        </authorList>
    </citation>
    <scope>NUCLEOTIDE SEQUENCE [LARGE SCALE GENOMIC DNA]</scope>
    <source>
        <strain evidence="5 6">PX506</strain>
        <tissue evidence="5">Whole organism</tissue>
    </source>
</reference>
<dbReference type="AlphaFoldDB" id="A0A6A5GJ88"/>
<dbReference type="SMART" id="SM00908">
    <property type="entry name" value="Gal-bind_lectin"/>
    <property type="match status" value="1"/>
</dbReference>
<dbReference type="Proteomes" id="UP000483820">
    <property type="component" value="Chromosome V"/>
</dbReference>
<feature type="domain" description="Galectin" evidence="4">
    <location>
        <begin position="43"/>
        <end position="169"/>
    </location>
</feature>
<evidence type="ECO:0000313" key="6">
    <source>
        <dbReference type="Proteomes" id="UP000483820"/>
    </source>
</evidence>
<dbReference type="CTD" id="9827706"/>
<gene>
    <name evidence="5" type="ORF">GCK72_021250</name>
</gene>
<keyword evidence="1 2" id="KW-0430">Lectin</keyword>
<dbReference type="GO" id="GO:0030246">
    <property type="term" value="F:carbohydrate binding"/>
    <property type="evidence" value="ECO:0007669"/>
    <property type="project" value="UniProtKB-UniRule"/>
</dbReference>
<feature type="signal peptide" evidence="3">
    <location>
        <begin position="1"/>
        <end position="16"/>
    </location>
</feature>
<feature type="chain" id="PRO_5025442098" description="Galectin" evidence="3">
    <location>
        <begin position="17"/>
        <end position="173"/>
    </location>
</feature>
<dbReference type="GeneID" id="9827706"/>
<comment type="caution">
    <text evidence="5">The sequence shown here is derived from an EMBL/GenBank/DDBJ whole genome shotgun (WGS) entry which is preliminary data.</text>
</comment>
<evidence type="ECO:0000259" key="4">
    <source>
        <dbReference type="PROSITE" id="PS51304"/>
    </source>
</evidence>
<protein>
    <recommendedName>
        <fullName evidence="2">Galectin</fullName>
    </recommendedName>
</protein>
<name>A0A6A5GJ88_CAERE</name>
<dbReference type="PROSITE" id="PS51304">
    <property type="entry name" value="GALECTIN"/>
    <property type="match status" value="1"/>
</dbReference>
<dbReference type="InterPro" id="IPR001079">
    <property type="entry name" value="Galectin_CRD"/>
</dbReference>
<proteinExistence type="predicted"/>
<dbReference type="RefSeq" id="XP_003097017.2">
    <property type="nucleotide sequence ID" value="XM_003096969.2"/>
</dbReference>
<sequence length="173" mass="20612">MFLFFVFFSIFFEIHGKGISYPFSDNKLPRVVVLPQDNEKEPNTFIKEIDLEIGSEIQVVAYYSNRFELEILCSNVLACRPLHISIRPQEDAFVFNSMFQNGLFDIEERRKLVISKLSLFRFNIHIRENGYEVVLNDYWYKFYSHRMDFKLGTQFRVIGLVDVTEYAFFKTPE</sequence>
<evidence type="ECO:0000256" key="2">
    <source>
        <dbReference type="RuleBase" id="RU102079"/>
    </source>
</evidence>
<dbReference type="SUPFAM" id="SSF49899">
    <property type="entry name" value="Concanavalin A-like lectins/glucanases"/>
    <property type="match status" value="1"/>
</dbReference>
<dbReference type="InterPro" id="IPR013320">
    <property type="entry name" value="ConA-like_dom_sf"/>
</dbReference>
<accession>A0A6A5GJ88</accession>
<dbReference type="EMBL" id="WUAV01000005">
    <property type="protein sequence ID" value="KAF1754686.1"/>
    <property type="molecule type" value="Genomic_DNA"/>
</dbReference>
<evidence type="ECO:0000256" key="1">
    <source>
        <dbReference type="ARBA" id="ARBA00022734"/>
    </source>
</evidence>
<evidence type="ECO:0000256" key="3">
    <source>
        <dbReference type="SAM" id="SignalP"/>
    </source>
</evidence>
<dbReference type="Gene3D" id="2.60.120.200">
    <property type="match status" value="1"/>
</dbReference>
<organism evidence="5 6">
    <name type="scientific">Caenorhabditis remanei</name>
    <name type="common">Caenorhabditis vulgaris</name>
    <dbReference type="NCBI Taxonomy" id="31234"/>
    <lineage>
        <taxon>Eukaryota</taxon>
        <taxon>Metazoa</taxon>
        <taxon>Ecdysozoa</taxon>
        <taxon>Nematoda</taxon>
        <taxon>Chromadorea</taxon>
        <taxon>Rhabditida</taxon>
        <taxon>Rhabditina</taxon>
        <taxon>Rhabditomorpha</taxon>
        <taxon>Rhabditoidea</taxon>
        <taxon>Rhabditidae</taxon>
        <taxon>Peloderinae</taxon>
        <taxon>Caenorhabditis</taxon>
    </lineage>
</organism>